<keyword evidence="6" id="KW-1003">Cell membrane</keyword>
<keyword evidence="2 6" id="KW-0813">Transport</keyword>
<evidence type="ECO:0000256" key="2">
    <source>
        <dbReference type="ARBA" id="ARBA00022448"/>
    </source>
</evidence>
<dbReference type="GO" id="GO:0042956">
    <property type="term" value="P:maltodextrin transmembrane transport"/>
    <property type="evidence" value="ECO:0007669"/>
    <property type="project" value="TreeGrafter"/>
</dbReference>
<dbReference type="PANTHER" id="PTHR30061">
    <property type="entry name" value="MALTOSE-BINDING PERIPLASMIC PROTEIN"/>
    <property type="match status" value="1"/>
</dbReference>
<dbReference type="InterPro" id="IPR006061">
    <property type="entry name" value="SBP_1_CS"/>
</dbReference>
<dbReference type="Pfam" id="PF13416">
    <property type="entry name" value="SBP_bac_8"/>
    <property type="match status" value="1"/>
</dbReference>
<dbReference type="EMBL" id="CP035945">
    <property type="protein sequence ID" value="QBE97359.1"/>
    <property type="molecule type" value="Genomic_DNA"/>
</dbReference>
<gene>
    <name evidence="7" type="primary">cycB_4</name>
    <name evidence="7" type="ORF">PMF13cell1_02915</name>
</gene>
<evidence type="ECO:0000256" key="5">
    <source>
        <dbReference type="ARBA" id="ARBA00030303"/>
    </source>
</evidence>
<dbReference type="InterPro" id="IPR006059">
    <property type="entry name" value="SBP"/>
</dbReference>
<feature type="signal peptide" evidence="6">
    <location>
        <begin position="1"/>
        <end position="19"/>
    </location>
</feature>
<dbReference type="PROSITE" id="PS01037">
    <property type="entry name" value="SBP_BACTERIAL_1"/>
    <property type="match status" value="1"/>
</dbReference>
<dbReference type="RefSeq" id="WP_130181180.1">
    <property type="nucleotide sequence ID" value="NZ_CP035945.1"/>
</dbReference>
<dbReference type="GO" id="GO:0055052">
    <property type="term" value="C:ATP-binding cassette (ABC) transporter complex, substrate-binding subunit-containing"/>
    <property type="evidence" value="ECO:0007669"/>
    <property type="project" value="TreeGrafter"/>
</dbReference>
<comment type="similarity">
    <text evidence="1 6">Belongs to the bacterial solute-binding protein 1 family.</text>
</comment>
<dbReference type="PROSITE" id="PS51257">
    <property type="entry name" value="PROKAR_LIPOPROTEIN"/>
    <property type="match status" value="1"/>
</dbReference>
<dbReference type="Gene3D" id="3.40.190.10">
    <property type="entry name" value="Periplasmic binding protein-like II"/>
    <property type="match status" value="2"/>
</dbReference>
<evidence type="ECO:0000256" key="6">
    <source>
        <dbReference type="RuleBase" id="RU365005"/>
    </source>
</evidence>
<dbReference type="GO" id="GO:0015768">
    <property type="term" value="P:maltose transport"/>
    <property type="evidence" value="ECO:0007669"/>
    <property type="project" value="TreeGrafter"/>
</dbReference>
<evidence type="ECO:0000313" key="8">
    <source>
        <dbReference type="Proteomes" id="UP000289794"/>
    </source>
</evidence>
<reference evidence="7 8" key="1">
    <citation type="submission" date="2019-01" db="EMBL/GenBank/DDBJ databases">
        <title>PMF-metabolizing Aryl O-demethylase.</title>
        <authorList>
            <person name="Kim M."/>
        </authorList>
    </citation>
    <scope>NUCLEOTIDE SEQUENCE [LARGE SCALE GENOMIC DNA]</scope>
    <source>
        <strain evidence="7 8">PMF1</strain>
    </source>
</reference>
<dbReference type="InterPro" id="IPR006060">
    <property type="entry name" value="Maltose/Cyclodextrin-bd"/>
</dbReference>
<feature type="chain" id="PRO_5039749588" description="Maltodextrin-binding protein" evidence="6">
    <location>
        <begin position="20"/>
        <end position="411"/>
    </location>
</feature>
<name>A0A4P6LYR3_9FIRM</name>
<evidence type="ECO:0000256" key="1">
    <source>
        <dbReference type="ARBA" id="ARBA00008520"/>
    </source>
</evidence>
<dbReference type="GO" id="GO:1901982">
    <property type="term" value="F:maltose binding"/>
    <property type="evidence" value="ECO:0007669"/>
    <property type="project" value="TreeGrafter"/>
</dbReference>
<dbReference type="CDD" id="cd13586">
    <property type="entry name" value="PBP2_Maltose_binding_like"/>
    <property type="match status" value="1"/>
</dbReference>
<dbReference type="AlphaFoldDB" id="A0A4P6LYR3"/>
<keyword evidence="4 6" id="KW-0732">Signal</keyword>
<keyword evidence="6" id="KW-0472">Membrane</keyword>
<dbReference type="Proteomes" id="UP000289794">
    <property type="component" value="Chromosome"/>
</dbReference>
<keyword evidence="6" id="KW-0449">Lipoprotein</keyword>
<proteinExistence type="inferred from homology"/>
<dbReference type="SUPFAM" id="SSF53850">
    <property type="entry name" value="Periplasmic binding protein-like II"/>
    <property type="match status" value="1"/>
</dbReference>
<protein>
    <recommendedName>
        <fullName evidence="5 6">Maltodextrin-binding protein</fullName>
    </recommendedName>
</protein>
<evidence type="ECO:0000256" key="4">
    <source>
        <dbReference type="ARBA" id="ARBA00022729"/>
    </source>
</evidence>
<dbReference type="KEGG" id="bpro:PMF13cell1_02915"/>
<dbReference type="GO" id="GO:0015144">
    <property type="term" value="F:carbohydrate transmembrane transporter activity"/>
    <property type="evidence" value="ECO:0007669"/>
    <property type="project" value="InterPro"/>
</dbReference>
<accession>A0A4P6LYR3</accession>
<evidence type="ECO:0000313" key="7">
    <source>
        <dbReference type="EMBL" id="QBE97359.1"/>
    </source>
</evidence>
<evidence type="ECO:0000256" key="3">
    <source>
        <dbReference type="ARBA" id="ARBA00022597"/>
    </source>
</evidence>
<dbReference type="PANTHER" id="PTHR30061:SF50">
    <property type="entry name" value="MALTOSE_MALTODEXTRIN-BINDING PERIPLASMIC PROTEIN"/>
    <property type="match status" value="1"/>
</dbReference>
<organism evidence="7 8">
    <name type="scientific">Blautia producta</name>
    <dbReference type="NCBI Taxonomy" id="33035"/>
    <lineage>
        <taxon>Bacteria</taxon>
        <taxon>Bacillati</taxon>
        <taxon>Bacillota</taxon>
        <taxon>Clostridia</taxon>
        <taxon>Lachnospirales</taxon>
        <taxon>Lachnospiraceae</taxon>
        <taxon>Blautia</taxon>
    </lineage>
</organism>
<comment type="subcellular location">
    <subcellularLocation>
        <location evidence="6">Cell membrane</location>
        <topology evidence="6">Lipid-anchor</topology>
    </subcellularLocation>
</comment>
<sequence>MKKKIVSVLLCCAIVATMAAGCGGEKKDAVDTAASAGDDGLTTEDVTLKVWESSGVAQEFIEQAGEKFTEEHPNITIEFENVELGDANGQIALDGPAGVGADCFAIPNNVIGNLVAGGHITKITDSEILETNIPQSGLDAVTYDGKYYGYPFSADTYALFYNKDLVKEVPKTWEDVEKFCDMFNGSGKYGMIFNVASGYYSVMFNGLNENKLFGPDGTDASDTYMNNKDAVEGMKYFQSFRKYLDVPAADISDDSVCLAAFTEGKAAMYVTGAWNISNCEDAGLNFGVTTLPALPGEDHPCPSFSNARTMVVSAYTEHPAEAEAFAKFLVTPEMQELRYEITGEVPAGDIEVESEYVNGLIEQLTFAYPAPSIPEAQDWYETMDSACANIWDGADIQNELDAVNNRIAVKE</sequence>
<dbReference type="PRINTS" id="PR00181">
    <property type="entry name" value="MALTOSEBP"/>
</dbReference>
<keyword evidence="3 6" id="KW-0762">Sugar transport</keyword>